<dbReference type="EMBL" id="PCVY01000076">
    <property type="protein sequence ID" value="PIQ84971.1"/>
    <property type="molecule type" value="Genomic_DNA"/>
</dbReference>
<dbReference type="Pfam" id="PF11146">
    <property type="entry name" value="DUF2905"/>
    <property type="match status" value="1"/>
</dbReference>
<dbReference type="PANTHER" id="PTHR36443:SF1">
    <property type="entry name" value="BSR5223 PROTEIN"/>
    <property type="match status" value="1"/>
</dbReference>
<dbReference type="InterPro" id="IPR021320">
    <property type="entry name" value="DUF2905"/>
</dbReference>
<evidence type="ECO:0008006" key="4">
    <source>
        <dbReference type="Google" id="ProtNLM"/>
    </source>
</evidence>
<evidence type="ECO:0000313" key="2">
    <source>
        <dbReference type="EMBL" id="PIQ84971.1"/>
    </source>
</evidence>
<feature type="transmembrane region" description="Helical" evidence="1">
    <location>
        <begin position="46"/>
        <end position="69"/>
    </location>
</feature>
<feature type="transmembrane region" description="Helical" evidence="1">
    <location>
        <begin position="7"/>
        <end position="26"/>
    </location>
</feature>
<dbReference type="AlphaFoldDB" id="A0A2H0LKM4"/>
<gene>
    <name evidence="2" type="ORF">COV74_10235</name>
</gene>
<keyword evidence="1" id="KW-0812">Transmembrane</keyword>
<keyword evidence="1" id="KW-1133">Transmembrane helix</keyword>
<protein>
    <recommendedName>
        <fullName evidence="4">DUF2905 domain-containing protein</fullName>
    </recommendedName>
</protein>
<dbReference type="PANTHER" id="PTHR36443">
    <property type="entry name" value="BSR5223 PROTEIN"/>
    <property type="match status" value="1"/>
</dbReference>
<reference evidence="2 3" key="1">
    <citation type="submission" date="2017-09" db="EMBL/GenBank/DDBJ databases">
        <title>Depth-based differentiation of microbial function through sediment-hosted aquifers and enrichment of novel symbionts in the deep terrestrial subsurface.</title>
        <authorList>
            <person name="Probst A.J."/>
            <person name="Ladd B."/>
            <person name="Jarett J.K."/>
            <person name="Geller-Mcgrath D.E."/>
            <person name="Sieber C.M."/>
            <person name="Emerson J.B."/>
            <person name="Anantharaman K."/>
            <person name="Thomas B.C."/>
            <person name="Malmstrom R."/>
            <person name="Stieglmeier M."/>
            <person name="Klingl A."/>
            <person name="Woyke T."/>
            <person name="Ryan C.M."/>
            <person name="Banfield J.F."/>
        </authorList>
    </citation>
    <scope>NUCLEOTIDE SEQUENCE [LARGE SCALE GENOMIC DNA]</scope>
    <source>
        <strain evidence="2">CG11_big_fil_rev_8_21_14_0_20_45_26</strain>
    </source>
</reference>
<name>A0A2H0LKM4_9BACT</name>
<evidence type="ECO:0000256" key="1">
    <source>
        <dbReference type="SAM" id="Phobius"/>
    </source>
</evidence>
<accession>A0A2H0LKM4</accession>
<comment type="caution">
    <text evidence="2">The sequence shown here is derived from an EMBL/GenBank/DDBJ whole genome shotgun (WGS) entry which is preliminary data.</text>
</comment>
<organism evidence="2 3">
    <name type="scientific">Candidatus Abzuiibacterium crystallinum</name>
    <dbReference type="NCBI Taxonomy" id="1974748"/>
    <lineage>
        <taxon>Bacteria</taxon>
        <taxon>Pseudomonadati</taxon>
        <taxon>Candidatus Omnitrophota</taxon>
        <taxon>Candidatus Abzuiibacterium</taxon>
    </lineage>
</organism>
<sequence length="72" mass="8139">MITSFSRLLIGFGIFLIAAGLLLPYLARIPFIGKLPGDIFIHKGNFTFYFPLVTCLLISFILTFLFSFFGKK</sequence>
<dbReference type="Proteomes" id="UP000230859">
    <property type="component" value="Unassembled WGS sequence"/>
</dbReference>
<proteinExistence type="predicted"/>
<evidence type="ECO:0000313" key="3">
    <source>
        <dbReference type="Proteomes" id="UP000230859"/>
    </source>
</evidence>
<keyword evidence="1" id="KW-0472">Membrane</keyword>